<reference evidence="1" key="1">
    <citation type="journal article" date="2020" name="Nature">
        <title>Giant virus diversity and host interactions through global metagenomics.</title>
        <authorList>
            <person name="Schulz F."/>
            <person name="Roux S."/>
            <person name="Paez-Espino D."/>
            <person name="Jungbluth S."/>
            <person name="Walsh D.A."/>
            <person name="Denef V.J."/>
            <person name="McMahon K.D."/>
            <person name="Konstantinidis K.T."/>
            <person name="Eloe-Fadrosh E.A."/>
            <person name="Kyrpides N.C."/>
            <person name="Woyke T."/>
        </authorList>
    </citation>
    <scope>NUCLEOTIDE SEQUENCE</scope>
    <source>
        <strain evidence="1">GVMAG-M-3300010158-55</strain>
    </source>
</reference>
<name>A0A6C0BAL4_9ZZZZ</name>
<sequence length="87" mass="9849">MIESFDQPCSVKTTIIYTSNIKTSSMININNNKITIIKGLGDGVVPLSSLLYPLKWNKENLKIIHLPNYDHSNILFSKELDNLINIC</sequence>
<evidence type="ECO:0000313" key="1">
    <source>
        <dbReference type="EMBL" id="QHS88609.1"/>
    </source>
</evidence>
<dbReference type="EMBL" id="MN739101">
    <property type="protein sequence ID" value="QHS88609.1"/>
    <property type="molecule type" value="Genomic_DNA"/>
</dbReference>
<organism evidence="1">
    <name type="scientific">viral metagenome</name>
    <dbReference type="NCBI Taxonomy" id="1070528"/>
    <lineage>
        <taxon>unclassified sequences</taxon>
        <taxon>metagenomes</taxon>
        <taxon>organismal metagenomes</taxon>
    </lineage>
</organism>
<dbReference type="AlphaFoldDB" id="A0A6C0BAL4"/>
<accession>A0A6C0BAL4</accession>
<proteinExistence type="predicted"/>
<protein>
    <submittedName>
        <fullName evidence="1">Uncharacterized protein</fullName>
    </submittedName>
</protein>